<dbReference type="InterPro" id="IPR011008">
    <property type="entry name" value="Dimeric_a/b-barrel"/>
</dbReference>
<dbReference type="AlphaFoldDB" id="A0A246WLZ0"/>
<evidence type="ECO:0000256" key="1">
    <source>
        <dbReference type="SAM" id="Phobius"/>
    </source>
</evidence>
<dbReference type="PANTHER" id="PTHR40057">
    <property type="entry name" value="SLR1162 PROTEIN"/>
    <property type="match status" value="1"/>
</dbReference>
<keyword evidence="1" id="KW-0472">Membrane</keyword>
<accession>A0A246WLZ0</accession>
<dbReference type="Gene3D" id="3.30.70.100">
    <property type="match status" value="1"/>
</dbReference>
<dbReference type="GO" id="GO:0004497">
    <property type="term" value="F:monooxygenase activity"/>
    <property type="evidence" value="ECO:0007669"/>
    <property type="project" value="UniProtKB-KW"/>
</dbReference>
<evidence type="ECO:0000313" key="4">
    <source>
        <dbReference type="Proteomes" id="UP000197596"/>
    </source>
</evidence>
<name>A0A246WLZ0_9BURK</name>
<evidence type="ECO:0000259" key="2">
    <source>
        <dbReference type="Pfam" id="PF03992"/>
    </source>
</evidence>
<protein>
    <submittedName>
        <fullName evidence="3">Antibiotic biosynthesis monooxygenase</fullName>
    </submittedName>
</protein>
<dbReference type="RefSeq" id="WP_088752298.1">
    <property type="nucleotide sequence ID" value="NZ_NJGU01000011.1"/>
</dbReference>
<dbReference type="EMBL" id="NJGU01000011">
    <property type="protein sequence ID" value="OWY27357.1"/>
    <property type="molecule type" value="Genomic_DNA"/>
</dbReference>
<gene>
    <name evidence="3" type="ORF">CEJ42_20110</name>
</gene>
<feature type="domain" description="ABM" evidence="2">
    <location>
        <begin position="18"/>
        <end position="92"/>
    </location>
</feature>
<dbReference type="PANTHER" id="PTHR40057:SF1">
    <property type="entry name" value="SLR1162 PROTEIN"/>
    <property type="match status" value="1"/>
</dbReference>
<dbReference type="InterPro" id="IPR038762">
    <property type="entry name" value="ABM_predict"/>
</dbReference>
<keyword evidence="3" id="KW-0560">Oxidoreductase</keyword>
<keyword evidence="1" id="KW-1133">Transmembrane helix</keyword>
<dbReference type="InterPro" id="IPR007138">
    <property type="entry name" value="ABM_dom"/>
</dbReference>
<comment type="caution">
    <text evidence="3">The sequence shown here is derived from an EMBL/GenBank/DDBJ whole genome shotgun (WGS) entry which is preliminary data.</text>
</comment>
<keyword evidence="3" id="KW-0503">Monooxygenase</keyword>
<reference evidence="3 4" key="1">
    <citation type="submission" date="2017-06" db="EMBL/GenBank/DDBJ databases">
        <title>Herbaspirillum phytohormonus sp. nov., isolated from the root nodule of Robinia pseudoacacia in lead-zinc mine.</title>
        <authorList>
            <person name="Fan M."/>
            <person name="Lin Y."/>
        </authorList>
    </citation>
    <scope>NUCLEOTIDE SEQUENCE [LARGE SCALE GENOMIC DNA]</scope>
    <source>
        <strain evidence="3 4">HZ10</strain>
    </source>
</reference>
<organism evidence="3 4">
    <name type="scientific">Herbaspirillum robiniae</name>
    <dbReference type="NCBI Taxonomy" id="2014887"/>
    <lineage>
        <taxon>Bacteria</taxon>
        <taxon>Pseudomonadati</taxon>
        <taxon>Pseudomonadota</taxon>
        <taxon>Betaproteobacteria</taxon>
        <taxon>Burkholderiales</taxon>
        <taxon>Oxalobacteraceae</taxon>
        <taxon>Herbaspirillum</taxon>
    </lineage>
</organism>
<feature type="transmembrane region" description="Helical" evidence="1">
    <location>
        <begin position="130"/>
        <end position="153"/>
    </location>
</feature>
<dbReference type="SUPFAM" id="SSF54909">
    <property type="entry name" value="Dimeric alpha+beta barrel"/>
    <property type="match status" value="1"/>
</dbReference>
<keyword evidence="1" id="KW-0812">Transmembrane</keyword>
<dbReference type="Pfam" id="PF03992">
    <property type="entry name" value="ABM"/>
    <property type="match status" value="1"/>
</dbReference>
<feature type="transmembrane region" description="Helical" evidence="1">
    <location>
        <begin position="165"/>
        <end position="185"/>
    </location>
</feature>
<evidence type="ECO:0000313" key="3">
    <source>
        <dbReference type="EMBL" id="OWY27357.1"/>
    </source>
</evidence>
<sequence>MNNDTAPNRHPDADHGATVVITHRIRHGMHAQYEAWLAEVAASSQAAAGLIDWQVVRPVKGVTTAYTVILRFESPQRLQQWMGSAQRAAHIERVKPFLARDDEFFVRSGLDFWFSPEGAKARLPVRWKQFLLTWSAIFPLSLATSQLVLPLLHGAGLPHWRGLDGLIGSGMVVALMVYVVMPRYTRLAQRWLFAR</sequence>
<dbReference type="Proteomes" id="UP000197596">
    <property type="component" value="Unassembled WGS sequence"/>
</dbReference>
<proteinExistence type="predicted"/>